<proteinExistence type="predicted"/>
<reference evidence="1 2" key="1">
    <citation type="submission" date="2016-09" db="EMBL/GenBank/DDBJ databases">
        <title>The complete genome sequences of Rhizobium gallicum, symbiovars gallicum and phaseoli, symbionts associated to common bean (Phaseolus vulgaris).</title>
        <authorList>
            <person name="Bustos P."/>
            <person name="Santamaria R.I."/>
            <person name="Perez-Carrascal O.M."/>
            <person name="Juarez S."/>
            <person name="Lozano L."/>
            <person name="Martinez-Flores I."/>
            <person name="Martinez-Romero E."/>
            <person name="Cevallos M."/>
            <person name="Romero D."/>
            <person name="Davila G."/>
            <person name="Gonzalez V."/>
        </authorList>
    </citation>
    <scope>NUCLEOTIDE SEQUENCE [LARGE SCALE GENOMIC DNA]</scope>
    <source>
        <strain evidence="1 2">IE4872</strain>
    </source>
</reference>
<sequence>MFLVVRFILPISDFILEDLNVLANNAAEAAEKIGQFKITIFRSLCRLAPRPFRRKIEKCAVFPSAL</sequence>
<dbReference type="Proteomes" id="UP000184749">
    <property type="component" value="Chromosome"/>
</dbReference>
<evidence type="ECO:0000313" key="1">
    <source>
        <dbReference type="EMBL" id="APO67388.1"/>
    </source>
</evidence>
<gene>
    <name evidence="1" type="ORF">IE4872_CH01757</name>
</gene>
<name>A0A1L5NHP6_9HYPH</name>
<protein>
    <submittedName>
        <fullName evidence="1">Uncharacterized protein</fullName>
    </submittedName>
</protein>
<accession>A0A1L5NHP6</accession>
<evidence type="ECO:0000313" key="2">
    <source>
        <dbReference type="Proteomes" id="UP000184749"/>
    </source>
</evidence>
<dbReference type="AlphaFoldDB" id="A0A1L5NHP6"/>
<organism evidence="1 2">
    <name type="scientific">Rhizobium gallicum</name>
    <dbReference type="NCBI Taxonomy" id="56730"/>
    <lineage>
        <taxon>Bacteria</taxon>
        <taxon>Pseudomonadati</taxon>
        <taxon>Pseudomonadota</taxon>
        <taxon>Alphaproteobacteria</taxon>
        <taxon>Hyphomicrobiales</taxon>
        <taxon>Rhizobiaceae</taxon>
        <taxon>Rhizobium/Agrobacterium group</taxon>
        <taxon>Rhizobium</taxon>
    </lineage>
</organism>
<dbReference type="EMBL" id="CP017101">
    <property type="protein sequence ID" value="APO67388.1"/>
    <property type="molecule type" value="Genomic_DNA"/>
</dbReference>